<sequence>MEAALKTVEKCIDYASRVLAAVYGMEKFVKFDKTTSKVEFIEKIIDMIVESYVNFKDLMELTLKLSELRARAAERFREYVLFLKNVVEKNISVELIPHFSGKALTSLEECEEYLREAREVIGKLRRPELKNVKKEFIELLGSDYKVFEERFLEEEKRIKELKKIFTPLIKDKS</sequence>
<evidence type="ECO:0000313" key="1">
    <source>
        <dbReference type="EMBL" id="WEU40156.1"/>
    </source>
</evidence>
<proteinExistence type="predicted"/>
<dbReference type="KEGG" id="oyw:OdinLCB4_006705"/>
<gene>
    <name evidence="1" type="ORF">OdinLCB4_006705</name>
</gene>
<reference evidence="1" key="2">
    <citation type="journal article" date="2022" name="Nat. Microbiol.">
        <title>A closed Candidatus Odinarchaeum chromosome exposes Asgard archaeal viruses.</title>
        <authorList>
            <person name="Tamarit D."/>
            <person name="Caceres E.F."/>
            <person name="Krupovic M."/>
            <person name="Nijland R."/>
            <person name="Eme L."/>
            <person name="Robinson N.P."/>
            <person name="Ettema T.J.G."/>
        </authorList>
    </citation>
    <scope>NUCLEOTIDE SEQUENCE</scope>
    <source>
        <strain evidence="1">LCB_4</strain>
    </source>
</reference>
<dbReference type="AlphaFoldDB" id="A0AAF0D1X8"/>
<evidence type="ECO:0000313" key="2">
    <source>
        <dbReference type="Proteomes" id="UP000186851"/>
    </source>
</evidence>
<reference evidence="1" key="1">
    <citation type="journal article" date="2017" name="Nature">
        <title>Asgard archaea illuminate the origin of eukaryotic cellular complexity.</title>
        <authorList>
            <person name="Zaremba-Niedzwiedzka K."/>
            <person name="Caceres E.F."/>
            <person name="Saw J.H."/>
            <person name="Backstrom D."/>
            <person name="Juzokaite L."/>
            <person name="Vancaester E."/>
            <person name="Seitz K.W."/>
            <person name="Anantharaman K."/>
            <person name="Starnawski P."/>
            <person name="Kjeldsen K.U."/>
            <person name="Scott M.B."/>
            <person name="Nunoura T."/>
            <person name="Banfield J.F."/>
            <person name="Schramm A."/>
            <person name="Baker B.J."/>
            <person name="Spang A."/>
            <person name="Ettema T.J.G."/>
        </authorList>
    </citation>
    <scope>NUCLEOTIDE SEQUENCE</scope>
    <source>
        <strain evidence="1">LCB_4</strain>
    </source>
</reference>
<dbReference type="EMBL" id="CP091871">
    <property type="protein sequence ID" value="WEU40156.1"/>
    <property type="molecule type" value="Genomic_DNA"/>
</dbReference>
<dbReference type="Proteomes" id="UP000186851">
    <property type="component" value="Chromosome"/>
</dbReference>
<organism evidence="1 2">
    <name type="scientific">Odinarchaeota yellowstonii (strain LCB_4)</name>
    <dbReference type="NCBI Taxonomy" id="1841599"/>
    <lineage>
        <taxon>Archaea</taxon>
        <taxon>Promethearchaeati</taxon>
        <taxon>Candidatus Odinarchaeota</taxon>
        <taxon>Candidatus Odinarchaeia</taxon>
        <taxon>Candidatus Odinarchaeales</taxon>
        <taxon>Candidatus Odinarchaeaceae</taxon>
        <taxon>Candidatus Odinarchaeum</taxon>
    </lineage>
</organism>
<protein>
    <submittedName>
        <fullName evidence="1">Uncharacterized protein</fullName>
    </submittedName>
</protein>
<name>A0AAF0D1X8_ODILC</name>
<accession>A0AAF0D1X8</accession>